<evidence type="ECO:0000313" key="9">
    <source>
        <dbReference type="Proteomes" id="UP000179588"/>
    </source>
</evidence>
<comment type="subcellular location">
    <subcellularLocation>
        <location evidence="1">Cell membrane</location>
        <topology evidence="1">Multi-pass membrane protein</topology>
    </subcellularLocation>
</comment>
<dbReference type="RefSeq" id="WP_070927965.1">
    <property type="nucleotide sequence ID" value="NZ_VAUE01000012.1"/>
</dbReference>
<evidence type="ECO:0000256" key="4">
    <source>
        <dbReference type="ARBA" id="ARBA00022989"/>
    </source>
</evidence>
<evidence type="ECO:0000256" key="2">
    <source>
        <dbReference type="ARBA" id="ARBA00022475"/>
    </source>
</evidence>
<dbReference type="Pfam" id="PF07690">
    <property type="entry name" value="MFS_1"/>
    <property type="match status" value="1"/>
</dbReference>
<name>A0A1S1HU41_PROST</name>
<dbReference type="SUPFAM" id="SSF103473">
    <property type="entry name" value="MFS general substrate transporter"/>
    <property type="match status" value="1"/>
</dbReference>
<feature type="transmembrane region" description="Helical" evidence="6">
    <location>
        <begin position="293"/>
        <end position="316"/>
    </location>
</feature>
<keyword evidence="3 6" id="KW-0812">Transmembrane</keyword>
<feature type="transmembrane region" description="Helical" evidence="6">
    <location>
        <begin position="40"/>
        <end position="64"/>
    </location>
</feature>
<comment type="caution">
    <text evidence="8">The sequence shown here is derived from an EMBL/GenBank/DDBJ whole genome shotgun (WGS) entry which is preliminary data.</text>
</comment>
<evidence type="ECO:0000256" key="5">
    <source>
        <dbReference type="ARBA" id="ARBA00023136"/>
    </source>
</evidence>
<feature type="transmembrane region" description="Helical" evidence="6">
    <location>
        <begin position="161"/>
        <end position="181"/>
    </location>
</feature>
<dbReference type="AlphaFoldDB" id="A0A1S1HU41"/>
<dbReference type="PANTHER" id="PTHR43124">
    <property type="entry name" value="PURINE EFFLUX PUMP PBUE"/>
    <property type="match status" value="1"/>
</dbReference>
<dbReference type="Proteomes" id="UP000179588">
    <property type="component" value="Unassembled WGS sequence"/>
</dbReference>
<organism evidence="8 9">
    <name type="scientific">Providencia stuartii</name>
    <dbReference type="NCBI Taxonomy" id="588"/>
    <lineage>
        <taxon>Bacteria</taxon>
        <taxon>Pseudomonadati</taxon>
        <taxon>Pseudomonadota</taxon>
        <taxon>Gammaproteobacteria</taxon>
        <taxon>Enterobacterales</taxon>
        <taxon>Morganellaceae</taxon>
        <taxon>Providencia</taxon>
    </lineage>
</organism>
<dbReference type="CDD" id="cd17324">
    <property type="entry name" value="MFS_NepI_like"/>
    <property type="match status" value="1"/>
</dbReference>
<dbReference type="OrthoDB" id="9788453at2"/>
<keyword evidence="2" id="KW-1003">Cell membrane</keyword>
<evidence type="ECO:0000259" key="7">
    <source>
        <dbReference type="PROSITE" id="PS50850"/>
    </source>
</evidence>
<dbReference type="InterPro" id="IPR011701">
    <property type="entry name" value="MFS"/>
</dbReference>
<dbReference type="InterPro" id="IPR050189">
    <property type="entry name" value="MFS_Efflux_Transporters"/>
</dbReference>
<sequence length="394" mass="41428">MKINTALLALAVGAFAIGVTEFSPMGMLPYIADNLDVSIPSVGAIVIIYALGVMIGAPVMTLILVKYRPKYALIFLMSIFAVGNLLSAMSPDLVTLSLSRFVTSLNHGAFFGIGAIVAASVVPPSKQASAIAAMFMGLTIASIGGVPLITKLTQVIGWRQAFYLISVLGFVTIISLVLALPKHLTGKSVNVQEELRILRKPQVMLGMLSTVLGASAMFTLYTYVTPMLMVFINASDQMVTLMLMIIGIGLTVGNYLGGLFADKSLYGSLFAFFAMLALSMAIFPIIGTTPIGAGIGLAFWSIFSFSIVPPLQILVMKAATGAQALASSVNIGAFNLGNAIGAMIGASVLANGFSYAMVSYMGTVVALLGIFVLWIKVRQHSKQAALQQVACLSD</sequence>
<evidence type="ECO:0000256" key="3">
    <source>
        <dbReference type="ARBA" id="ARBA00022692"/>
    </source>
</evidence>
<keyword evidence="5 6" id="KW-0472">Membrane</keyword>
<dbReference type="Gene3D" id="1.20.1250.20">
    <property type="entry name" value="MFS general substrate transporter like domains"/>
    <property type="match status" value="1"/>
</dbReference>
<dbReference type="GO" id="GO:0022857">
    <property type="term" value="F:transmembrane transporter activity"/>
    <property type="evidence" value="ECO:0007669"/>
    <property type="project" value="InterPro"/>
</dbReference>
<feature type="transmembrane region" description="Helical" evidence="6">
    <location>
        <begin position="71"/>
        <end position="89"/>
    </location>
</feature>
<dbReference type="EMBL" id="LVIE01000168">
    <property type="protein sequence ID" value="OHT23860.1"/>
    <property type="molecule type" value="Genomic_DNA"/>
</dbReference>
<feature type="transmembrane region" description="Helical" evidence="6">
    <location>
        <begin position="202"/>
        <end position="223"/>
    </location>
</feature>
<feature type="transmembrane region" description="Helical" evidence="6">
    <location>
        <begin position="355"/>
        <end position="375"/>
    </location>
</feature>
<feature type="transmembrane region" description="Helical" evidence="6">
    <location>
        <begin position="101"/>
        <end position="122"/>
    </location>
</feature>
<dbReference type="InterPro" id="IPR020846">
    <property type="entry name" value="MFS_dom"/>
</dbReference>
<accession>A0A1S1HU41</accession>
<evidence type="ECO:0000256" key="1">
    <source>
        <dbReference type="ARBA" id="ARBA00004651"/>
    </source>
</evidence>
<feature type="transmembrane region" description="Helical" evidence="6">
    <location>
        <begin position="269"/>
        <end position="287"/>
    </location>
</feature>
<feature type="transmembrane region" description="Helical" evidence="6">
    <location>
        <begin position="238"/>
        <end position="257"/>
    </location>
</feature>
<feature type="domain" description="Major facilitator superfamily (MFS) profile" evidence="7">
    <location>
        <begin position="6"/>
        <end position="381"/>
    </location>
</feature>
<keyword evidence="4 6" id="KW-1133">Transmembrane helix</keyword>
<dbReference type="InterPro" id="IPR036259">
    <property type="entry name" value="MFS_trans_sf"/>
</dbReference>
<feature type="transmembrane region" description="Helical" evidence="6">
    <location>
        <begin position="129"/>
        <end position="149"/>
    </location>
</feature>
<keyword evidence="9" id="KW-1185">Reference proteome</keyword>
<dbReference type="PROSITE" id="PS50850">
    <property type="entry name" value="MFS"/>
    <property type="match status" value="1"/>
</dbReference>
<proteinExistence type="predicted"/>
<reference evidence="8 9" key="1">
    <citation type="submission" date="2016-03" db="EMBL/GenBank/DDBJ databases">
        <title>Genome sequence of Providencia stuartii strain, isolated from the salivary glands of larval Lucilia sericata.</title>
        <authorList>
            <person name="Yuan Y."/>
            <person name="Zhang Y."/>
            <person name="Fu S."/>
            <person name="Crippen T.L."/>
            <person name="Visi D."/>
            <person name="Benbow M.E."/>
            <person name="Allen M."/>
            <person name="Tomberlin J.K."/>
            <person name="Sze S.-H."/>
            <person name="Tarone A.M."/>
        </authorList>
    </citation>
    <scope>NUCLEOTIDE SEQUENCE [LARGE SCALE GENOMIC DNA]</scope>
    <source>
        <strain evidence="8 9">Crippen</strain>
    </source>
</reference>
<evidence type="ECO:0000313" key="8">
    <source>
        <dbReference type="EMBL" id="OHT23860.1"/>
    </source>
</evidence>
<dbReference type="PANTHER" id="PTHR43124:SF8">
    <property type="entry name" value="INNER MEMBRANE TRANSPORT PROTEIN YDHP"/>
    <property type="match status" value="1"/>
</dbReference>
<protein>
    <submittedName>
        <fullName evidence="8">MFS transporter</fullName>
    </submittedName>
</protein>
<gene>
    <name evidence="8" type="ORF">A3Q29_04045</name>
</gene>
<evidence type="ECO:0000256" key="6">
    <source>
        <dbReference type="SAM" id="Phobius"/>
    </source>
</evidence>
<dbReference type="GO" id="GO:0005886">
    <property type="term" value="C:plasma membrane"/>
    <property type="evidence" value="ECO:0007669"/>
    <property type="project" value="UniProtKB-SubCell"/>
</dbReference>
<feature type="transmembrane region" description="Helical" evidence="6">
    <location>
        <begin position="328"/>
        <end position="349"/>
    </location>
</feature>